<evidence type="ECO:0000256" key="1">
    <source>
        <dbReference type="ARBA" id="ARBA00023015"/>
    </source>
</evidence>
<evidence type="ECO:0000256" key="2">
    <source>
        <dbReference type="ARBA" id="ARBA00023125"/>
    </source>
</evidence>
<dbReference type="Pfam" id="PF01037">
    <property type="entry name" value="AsnC_trans_reg"/>
    <property type="match status" value="1"/>
</dbReference>
<protein>
    <submittedName>
        <fullName evidence="6">Transcriptional regulator, AsnC family</fullName>
    </submittedName>
</protein>
<organism evidence="6 7">
    <name type="scientific">Pseudovibrio denitrificans</name>
    <dbReference type="NCBI Taxonomy" id="258256"/>
    <lineage>
        <taxon>Bacteria</taxon>
        <taxon>Pseudomonadati</taxon>
        <taxon>Pseudomonadota</taxon>
        <taxon>Alphaproteobacteria</taxon>
        <taxon>Hyphomicrobiales</taxon>
        <taxon>Stappiaceae</taxon>
        <taxon>Pseudovibrio</taxon>
    </lineage>
</organism>
<dbReference type="RefSeq" id="WP_054785650.1">
    <property type="nucleotide sequence ID" value="NZ_FPBD01000014.1"/>
</dbReference>
<dbReference type="PANTHER" id="PTHR30154:SF0">
    <property type="entry name" value="LEUCINE-RESPONSIVE REGULATORY PROTEIN"/>
    <property type="match status" value="1"/>
</dbReference>
<dbReference type="PANTHER" id="PTHR30154">
    <property type="entry name" value="LEUCINE-RESPONSIVE REGULATORY PROTEIN"/>
    <property type="match status" value="1"/>
</dbReference>
<dbReference type="Gene3D" id="3.30.70.920">
    <property type="match status" value="1"/>
</dbReference>
<keyword evidence="7" id="KW-1185">Reference proteome</keyword>
<dbReference type="InterPro" id="IPR019888">
    <property type="entry name" value="Tscrpt_reg_AsnC-like"/>
</dbReference>
<keyword evidence="1" id="KW-0805">Transcription regulation</keyword>
<dbReference type="Proteomes" id="UP000183371">
    <property type="component" value="Unassembled WGS sequence"/>
</dbReference>
<dbReference type="InterPro" id="IPR019887">
    <property type="entry name" value="Tscrpt_reg_AsnC/Lrp_C"/>
</dbReference>
<accession>A0A1I7DZC4</accession>
<dbReference type="GO" id="GO:0043200">
    <property type="term" value="P:response to amino acid"/>
    <property type="evidence" value="ECO:0007669"/>
    <property type="project" value="TreeGrafter"/>
</dbReference>
<dbReference type="InterPro" id="IPR000485">
    <property type="entry name" value="AsnC-type_HTH_dom"/>
</dbReference>
<evidence type="ECO:0000256" key="4">
    <source>
        <dbReference type="ARBA" id="ARBA00023163"/>
    </source>
</evidence>
<evidence type="ECO:0000256" key="3">
    <source>
        <dbReference type="ARBA" id="ARBA00023159"/>
    </source>
</evidence>
<keyword evidence="2" id="KW-0238">DNA-binding</keyword>
<dbReference type="SUPFAM" id="SSF46785">
    <property type="entry name" value="Winged helix' DNA-binding domain"/>
    <property type="match status" value="1"/>
</dbReference>
<dbReference type="InterPro" id="IPR036388">
    <property type="entry name" value="WH-like_DNA-bd_sf"/>
</dbReference>
<dbReference type="GO" id="GO:0043565">
    <property type="term" value="F:sequence-specific DNA binding"/>
    <property type="evidence" value="ECO:0007669"/>
    <property type="project" value="InterPro"/>
</dbReference>
<dbReference type="Pfam" id="PF13412">
    <property type="entry name" value="HTH_24"/>
    <property type="match status" value="1"/>
</dbReference>
<reference evidence="7" key="1">
    <citation type="submission" date="2016-10" db="EMBL/GenBank/DDBJ databases">
        <authorList>
            <person name="Varghese N."/>
            <person name="Submissions S."/>
        </authorList>
    </citation>
    <scope>NUCLEOTIDE SEQUENCE [LARGE SCALE GENOMIC DNA]</scope>
    <source>
        <strain evidence="7">DSM 17465</strain>
    </source>
</reference>
<dbReference type="PRINTS" id="PR00033">
    <property type="entry name" value="HTHASNC"/>
</dbReference>
<dbReference type="SMART" id="SM00344">
    <property type="entry name" value="HTH_ASNC"/>
    <property type="match status" value="1"/>
</dbReference>
<dbReference type="EMBL" id="FPBD01000014">
    <property type="protein sequence ID" value="SFU16995.1"/>
    <property type="molecule type" value="Genomic_DNA"/>
</dbReference>
<gene>
    <name evidence="6" type="ORF">SAMN05444141_1149</name>
</gene>
<dbReference type="Gene3D" id="1.10.10.10">
    <property type="entry name" value="Winged helix-like DNA-binding domain superfamily/Winged helix DNA-binding domain"/>
    <property type="match status" value="1"/>
</dbReference>
<keyword evidence="3" id="KW-0010">Activator</keyword>
<evidence type="ECO:0000313" key="6">
    <source>
        <dbReference type="EMBL" id="SFU16995.1"/>
    </source>
</evidence>
<dbReference type="PROSITE" id="PS50956">
    <property type="entry name" value="HTH_ASNC_2"/>
    <property type="match status" value="1"/>
</dbReference>
<name>A0A1I7DZC4_9HYPH</name>
<dbReference type="GO" id="GO:0005829">
    <property type="term" value="C:cytosol"/>
    <property type="evidence" value="ECO:0007669"/>
    <property type="project" value="TreeGrafter"/>
</dbReference>
<proteinExistence type="predicted"/>
<evidence type="ECO:0000313" key="7">
    <source>
        <dbReference type="Proteomes" id="UP000183371"/>
    </source>
</evidence>
<dbReference type="InterPro" id="IPR036390">
    <property type="entry name" value="WH_DNA-bd_sf"/>
</dbReference>
<dbReference type="InterPro" id="IPR011008">
    <property type="entry name" value="Dimeric_a/b-barrel"/>
</dbReference>
<dbReference type="SUPFAM" id="SSF54909">
    <property type="entry name" value="Dimeric alpha+beta barrel"/>
    <property type="match status" value="1"/>
</dbReference>
<dbReference type="AlphaFoldDB" id="A0A1I7DZC4"/>
<keyword evidence="4" id="KW-0804">Transcription</keyword>
<feature type="domain" description="HTH asnC-type" evidence="5">
    <location>
        <begin position="2"/>
        <end position="71"/>
    </location>
</feature>
<evidence type="ECO:0000259" key="5">
    <source>
        <dbReference type="PROSITE" id="PS50956"/>
    </source>
</evidence>
<sequence length="153" mass="17363">MVSDLELRILRKLQADGRMTNAALAEAVNLSAASCHRYKQKLLQDGLISSIRAHVRPEAVHLSTLVMVGVVLDQSTQESLSEFEKAICCNELKGVLDCYLVSGEYDYILKIRVRDIEAFNRLHANHLIRLPRVSQLRTFFVLKAVRDNELLPF</sequence>